<feature type="transmembrane region" description="Helical" evidence="9">
    <location>
        <begin position="217"/>
        <end position="240"/>
    </location>
</feature>
<feature type="transmembrane region" description="Helical" evidence="9">
    <location>
        <begin position="341"/>
        <end position="358"/>
    </location>
</feature>
<evidence type="ECO:0000256" key="4">
    <source>
        <dbReference type="ARBA" id="ARBA00022475"/>
    </source>
</evidence>
<feature type="transmembrane region" description="Helical" evidence="9">
    <location>
        <begin position="94"/>
        <end position="115"/>
    </location>
</feature>
<evidence type="ECO:0000256" key="9">
    <source>
        <dbReference type="SAM" id="Phobius"/>
    </source>
</evidence>
<protein>
    <submittedName>
        <fullName evidence="10">BCCT family transporter</fullName>
    </submittedName>
</protein>
<gene>
    <name evidence="10" type="ORF">GCM10020260_19180</name>
</gene>
<evidence type="ECO:0000313" key="10">
    <source>
        <dbReference type="EMBL" id="GAA3285789.1"/>
    </source>
</evidence>
<keyword evidence="11" id="KW-1185">Reference proteome</keyword>
<evidence type="ECO:0000256" key="1">
    <source>
        <dbReference type="ARBA" id="ARBA00004651"/>
    </source>
</evidence>
<dbReference type="PANTHER" id="PTHR30047">
    <property type="entry name" value="HIGH-AFFINITY CHOLINE TRANSPORT PROTEIN-RELATED"/>
    <property type="match status" value="1"/>
</dbReference>
<dbReference type="NCBIfam" id="TIGR00842">
    <property type="entry name" value="bcct"/>
    <property type="match status" value="1"/>
</dbReference>
<proteinExistence type="inferred from homology"/>
<feature type="transmembrane region" description="Helical" evidence="9">
    <location>
        <begin position="495"/>
        <end position="515"/>
    </location>
</feature>
<dbReference type="InterPro" id="IPR000060">
    <property type="entry name" value="BCCT_transptr"/>
</dbReference>
<evidence type="ECO:0000256" key="2">
    <source>
        <dbReference type="ARBA" id="ARBA00005658"/>
    </source>
</evidence>
<feature type="transmembrane region" description="Helical" evidence="9">
    <location>
        <begin position="55"/>
        <end position="74"/>
    </location>
</feature>
<feature type="transmembrane region" description="Helical" evidence="9">
    <location>
        <begin position="16"/>
        <end position="35"/>
    </location>
</feature>
<comment type="subcellular location">
    <subcellularLocation>
        <location evidence="1">Cell membrane</location>
        <topology evidence="1">Multi-pass membrane protein</topology>
    </subcellularLocation>
</comment>
<comment type="similarity">
    <text evidence="2">Belongs to the BCCT transporter (TC 2.A.15) family.</text>
</comment>
<accession>A0ABP6RH20</accession>
<feature type="region of interest" description="Disordered" evidence="8">
    <location>
        <begin position="593"/>
        <end position="631"/>
    </location>
</feature>
<evidence type="ECO:0000256" key="3">
    <source>
        <dbReference type="ARBA" id="ARBA00022448"/>
    </source>
</evidence>
<evidence type="ECO:0000256" key="5">
    <source>
        <dbReference type="ARBA" id="ARBA00022692"/>
    </source>
</evidence>
<dbReference type="EMBL" id="BAAAYG010000007">
    <property type="protein sequence ID" value="GAA3285789.1"/>
    <property type="molecule type" value="Genomic_DNA"/>
</dbReference>
<reference evidence="11" key="1">
    <citation type="journal article" date="2019" name="Int. J. Syst. Evol. Microbiol.">
        <title>The Global Catalogue of Microorganisms (GCM) 10K type strain sequencing project: providing services to taxonomists for standard genome sequencing and annotation.</title>
        <authorList>
            <consortium name="The Broad Institute Genomics Platform"/>
            <consortium name="The Broad Institute Genome Sequencing Center for Infectious Disease"/>
            <person name="Wu L."/>
            <person name="Ma J."/>
        </authorList>
    </citation>
    <scope>NUCLEOTIDE SEQUENCE [LARGE SCALE GENOMIC DNA]</scope>
    <source>
        <strain evidence="11">JCM 11483</strain>
    </source>
</reference>
<keyword evidence="6 9" id="KW-1133">Transmembrane helix</keyword>
<keyword evidence="4" id="KW-1003">Cell membrane</keyword>
<evidence type="ECO:0000256" key="6">
    <source>
        <dbReference type="ARBA" id="ARBA00022989"/>
    </source>
</evidence>
<keyword evidence="7 9" id="KW-0472">Membrane</keyword>
<dbReference type="PANTHER" id="PTHR30047:SF7">
    <property type="entry name" value="HIGH-AFFINITY CHOLINE TRANSPORT PROTEIN"/>
    <property type="match status" value="1"/>
</dbReference>
<organism evidence="10 11">
    <name type="scientific">Nesterenkonia halobia</name>
    <dbReference type="NCBI Taxonomy" id="37922"/>
    <lineage>
        <taxon>Bacteria</taxon>
        <taxon>Bacillati</taxon>
        <taxon>Actinomycetota</taxon>
        <taxon>Actinomycetes</taxon>
        <taxon>Micrococcales</taxon>
        <taxon>Micrococcaceae</taxon>
        <taxon>Nesterenkonia</taxon>
    </lineage>
</organism>
<evidence type="ECO:0000256" key="8">
    <source>
        <dbReference type="SAM" id="MobiDB-lite"/>
    </source>
</evidence>
<feature type="transmembrane region" description="Helical" evidence="9">
    <location>
        <begin position="370"/>
        <end position="389"/>
    </location>
</feature>
<dbReference type="Pfam" id="PF02028">
    <property type="entry name" value="BCCT"/>
    <property type="match status" value="1"/>
</dbReference>
<evidence type="ECO:0000256" key="7">
    <source>
        <dbReference type="ARBA" id="ARBA00023136"/>
    </source>
</evidence>
<feature type="transmembrane region" description="Helical" evidence="9">
    <location>
        <begin position="252"/>
        <end position="274"/>
    </location>
</feature>
<comment type="caution">
    <text evidence="10">The sequence shown here is derived from an EMBL/GenBank/DDBJ whole genome shotgun (WGS) entry which is preliminary data.</text>
</comment>
<evidence type="ECO:0000313" key="11">
    <source>
        <dbReference type="Proteomes" id="UP001501736"/>
    </source>
</evidence>
<keyword evidence="3" id="KW-0813">Transport</keyword>
<sequence length="631" mass="68695">MLERFHDLLRLRTSPAVFFVSAGLILAFVVVTLIIPTRIGDLFGTMSTWIYDNLGWFYISGVTIFLLFLIYIALGRFGRMRLGQDDEAPEHSDISWFGMLFAAGIGTILMFWAVAEPVNHFANPPRGISADEAEEMRSAGETVDPTTIVGGTAEAAREAMGFTLYHFGLHTWTIFALPGLAFAYFIYKRNLPPRVSSIFQPLLGEKIHGNWGRAIDILAIVGTVFGVAVSIGLGTLQINAGLASVMGISQSALSQILIISAVTLVALASTLLGVEKGVKRLSNFNIWVAVLLLAFILISGPTVHLLKGMIEWTGVYASMLPELAFWNDTLADTGWQNGWTIFYWAWTITWSPFVGIFIARISRGRSVRQFVAGVLGLPTLFTIVWFGIWGTGVFDIQMNGDGGLVERVVGEGDIPGALFAFLDQFPLATLTSAIAIMLVAIFFVTSMDSAALVLNDMSSGFEGQVPGHQKGFWAVAIGLIAAILLTATGDGGLNALQSVAIVLGLPFFLLGYLMMFNLSRAMREDAGEVGYLRTRRWLKTLPPEEYERRMDEWDDSLTEAVVAPDYQEGTQPENAPEVEHVEQPEIVEEYRIRTGDLPTVDQAAAERAAGGGAGDQSAPSTGGADDEEGRR</sequence>
<feature type="transmembrane region" description="Helical" evidence="9">
    <location>
        <begin position="471"/>
        <end position="489"/>
    </location>
</feature>
<keyword evidence="5 9" id="KW-0812">Transmembrane</keyword>
<feature type="transmembrane region" description="Helical" evidence="9">
    <location>
        <begin position="167"/>
        <end position="187"/>
    </location>
</feature>
<name>A0ABP6RH20_9MICC</name>
<feature type="transmembrane region" description="Helical" evidence="9">
    <location>
        <begin position="427"/>
        <end position="450"/>
    </location>
</feature>
<dbReference type="Proteomes" id="UP001501736">
    <property type="component" value="Unassembled WGS sequence"/>
</dbReference>
<feature type="transmembrane region" description="Helical" evidence="9">
    <location>
        <begin position="286"/>
        <end position="306"/>
    </location>
</feature>
<dbReference type="RefSeq" id="WP_344720688.1">
    <property type="nucleotide sequence ID" value="NZ_BAAAYG010000007.1"/>
</dbReference>